<gene>
    <name evidence="2" type="ORF">D477_015838</name>
</gene>
<dbReference type="OrthoDB" id="9811532at2"/>
<keyword evidence="3" id="KW-1185">Reference proteome</keyword>
<dbReference type="PROSITE" id="PS50889">
    <property type="entry name" value="S4"/>
    <property type="match status" value="1"/>
</dbReference>
<reference evidence="2 3" key="1">
    <citation type="journal article" date="2013" name="Genome Announc.">
        <title>Draft Genome Sequence of Arthrobacter crystallopoietes Strain BAB-32, Revealing Genes for Bioremediation.</title>
        <authorList>
            <person name="Joshi M.N."/>
            <person name="Pandit A.S."/>
            <person name="Sharma A."/>
            <person name="Pandya R.V."/>
            <person name="Desai S.M."/>
            <person name="Saxena A.K."/>
            <person name="Bagatharia S.B."/>
        </authorList>
    </citation>
    <scope>NUCLEOTIDE SEQUENCE [LARGE SCALE GENOMIC DNA]</scope>
    <source>
        <strain evidence="2 3">BAB-32</strain>
    </source>
</reference>
<dbReference type="CDD" id="cd00165">
    <property type="entry name" value="S4"/>
    <property type="match status" value="1"/>
</dbReference>
<sequence length="75" mass="8395">MAPDDIEDVPIRDDMIRLGQLMKLANLAEDGLQAKEFIENSQVQVNGETETRRGRQLHAGDTVSFGGQTVRVTRR</sequence>
<dbReference type="InterPro" id="IPR036986">
    <property type="entry name" value="S4_RNA-bd_sf"/>
</dbReference>
<evidence type="ECO:0000313" key="2">
    <source>
        <dbReference type="EMBL" id="EMY33252.1"/>
    </source>
</evidence>
<name>N1UZL2_9MICC</name>
<dbReference type="Proteomes" id="UP000010729">
    <property type="component" value="Unassembled WGS sequence"/>
</dbReference>
<comment type="caution">
    <text evidence="2">The sequence shown here is derived from an EMBL/GenBank/DDBJ whole genome shotgun (WGS) entry which is preliminary data.</text>
</comment>
<evidence type="ECO:0000313" key="3">
    <source>
        <dbReference type="Proteomes" id="UP000010729"/>
    </source>
</evidence>
<dbReference type="AlphaFoldDB" id="N1UZL2"/>
<protein>
    <submittedName>
        <fullName evidence="2">S4 domain protein</fullName>
    </submittedName>
</protein>
<dbReference type="EMBL" id="ANPE02000190">
    <property type="protein sequence ID" value="EMY33252.1"/>
    <property type="molecule type" value="Genomic_DNA"/>
</dbReference>
<dbReference type="SUPFAM" id="SSF55174">
    <property type="entry name" value="Alpha-L RNA-binding motif"/>
    <property type="match status" value="1"/>
</dbReference>
<dbReference type="Gene3D" id="3.10.290.10">
    <property type="entry name" value="RNA-binding S4 domain"/>
    <property type="match status" value="1"/>
</dbReference>
<dbReference type="GO" id="GO:0003723">
    <property type="term" value="F:RNA binding"/>
    <property type="evidence" value="ECO:0007669"/>
    <property type="project" value="UniProtKB-KW"/>
</dbReference>
<accession>N1UZL2</accession>
<dbReference type="RefSeq" id="WP_005271316.1">
    <property type="nucleotide sequence ID" value="NZ_ANPE02000190.1"/>
</dbReference>
<dbReference type="Pfam" id="PF13275">
    <property type="entry name" value="S4_2"/>
    <property type="match status" value="1"/>
</dbReference>
<keyword evidence="1" id="KW-0694">RNA-binding</keyword>
<evidence type="ECO:0000256" key="1">
    <source>
        <dbReference type="PROSITE-ProRule" id="PRU00182"/>
    </source>
</evidence>
<organism evidence="2 3">
    <name type="scientific">Arthrobacter crystallopoietes BAB-32</name>
    <dbReference type="NCBI Taxonomy" id="1246476"/>
    <lineage>
        <taxon>Bacteria</taxon>
        <taxon>Bacillati</taxon>
        <taxon>Actinomycetota</taxon>
        <taxon>Actinomycetes</taxon>
        <taxon>Micrococcales</taxon>
        <taxon>Micrococcaceae</taxon>
        <taxon>Crystallibacter</taxon>
    </lineage>
</organism>
<proteinExistence type="predicted"/>